<evidence type="ECO:0000313" key="2">
    <source>
        <dbReference type="EMBL" id="ADI19081.1"/>
    </source>
</evidence>
<proteinExistence type="predicted"/>
<sequence length="1282" mass="147274">MTEEVTNPDLRSQEERQLDLIRDLNNRVPSNPQGDAAGAGFKKILQSLSKNSLSDALRDSFSADKLKEWKEYAEKEFEAMGQINRKRVRNLVGLSDEDMHRTMFEGFFLFDINPLDAPTVEVQARTGEFDDDGKPIMKTFSYEVFQKNALYGIEGVERFVPKSICEGEEGMHAYLIEEYSERVQHFQKAEYKPIKALTTIGSLGGIGHKPDSDMDAQVIINTNPEYRYCWNDADFFLALLCHILERFYDHYFLHKMDPKSRAELRKTATGILLEEFQDGVSPEEAKVVEFIFTSRYRKEKQRLILEHLQSQEAEKQTEAFMPIILGSLKEFPDCEMLIEPLRQFFGFLQKTPADELRSKGFTYSVQQFSQDKLLGWLTQYFRTTFLGVEGARQILWRYAVQNNYSPDKVPEDKQKACFLESISSNNQLNQLLLEFLDFLMEQLSHSARGKVPEIVQMLQQKFGSNGLKFPEDLNTQLQEKLDAQYRVHMVKLIESRSDFEAKGFEADLEFPLHLKIQQAEAYLTQKYPSTEIHFFTNILRKQRAGQHTPYLVSPEGSMAYSNMLNDFLLNPAVMMCGLPPMPFDLPQDFKVISSIGVFPDTEWTLNQSVEIIEAPAKPETDGDSGEGEEAPAEAPPSGADVEKESFVLGHLPNWGEIHIPRKKFLEHAVPIFLRESEKVSHRNLPKALLNCWWLEMIVCIDKEDDLPTSLTRLLWNPDQRYFLSDEINGPLIDAIIKLETDYPGLPLDPWWLKFTEMLARFESYEQEEEEEKDFSLNTLSVTQKQIIFCFAQHLRISDIINYGDNGKAKWLDENETWRSRAMVDYYNVFFSDPEERAEVVRFSQGRDDAGNRVEKVLKQLFLESMKRVESKLCQIGLDNAVANISNHLARISAESLDLENAQKYLHPMLAVVNQRVAIEDKKVLIKVKKKMPMNALEKMQARNIYDDHKKLKSVQGNIVDYFGQFKIKIEEGWVRKAIEDSKVFIAGDALENVIFKYHFDRNFERKPFQVPLPISKSLSIPRNRIKVVFNPKTGKWLFSSMLTKQEAGGGGGDSVLPMFEGPLVDGLTRCVSSGYVGFGGKYLSTFEKPPAQARSEIATNPVTGQDLFNLAQEIKSTFASMHASSQEVLENIHYVREVFMICHVNRYNMISLVVRDNLGEQFVINFDIKSIPVKKVPPKLRIGGDEQFPEFLLRFNSQQCRVLFLRHLAALKIPILSSNRPKLNIWISPGKYDLPIAQKFLQRYINGIARALWPTDSIGTREQLKPTALDKTFDQMGQEALN</sequence>
<protein>
    <recommendedName>
        <fullName evidence="3">Adenylate cyclase class-I N-terminal domain-containing protein</fullName>
    </recommendedName>
</protein>
<name>E0XXE0_9DELT</name>
<accession>E0XXE0</accession>
<feature type="region of interest" description="Disordered" evidence="1">
    <location>
        <begin position="616"/>
        <end position="639"/>
    </location>
</feature>
<reference evidence="2" key="1">
    <citation type="journal article" date="2011" name="Environ. Microbiol.">
        <title>Time-series analyses of Monterey Bay coastal microbial picoplankton using a 'genome proxy' microarray.</title>
        <authorList>
            <person name="Rich V.I."/>
            <person name="Pham V.D."/>
            <person name="Eppley J."/>
            <person name="Shi Y."/>
            <person name="DeLong E.F."/>
        </authorList>
    </citation>
    <scope>NUCLEOTIDE SEQUENCE</scope>
</reference>
<evidence type="ECO:0008006" key="3">
    <source>
        <dbReference type="Google" id="ProtNLM"/>
    </source>
</evidence>
<dbReference type="EMBL" id="GU474909">
    <property type="protein sequence ID" value="ADI19081.1"/>
    <property type="molecule type" value="Genomic_DNA"/>
</dbReference>
<organism evidence="2">
    <name type="scientific">uncultured delta proteobacterium HF0070_15B21</name>
    <dbReference type="NCBI Taxonomy" id="710825"/>
    <lineage>
        <taxon>Bacteria</taxon>
        <taxon>Deltaproteobacteria</taxon>
        <taxon>environmental samples</taxon>
    </lineage>
</organism>
<evidence type="ECO:0000256" key="1">
    <source>
        <dbReference type="SAM" id="MobiDB-lite"/>
    </source>
</evidence>
<feature type="compositionally biased region" description="Acidic residues" evidence="1">
    <location>
        <begin position="621"/>
        <end position="631"/>
    </location>
</feature>